<reference evidence="2 3" key="1">
    <citation type="submission" date="2020-08" db="EMBL/GenBank/DDBJ databases">
        <title>Sequencing the genomes of 1000 actinobacteria strains.</title>
        <authorList>
            <person name="Klenk H.-P."/>
        </authorList>
    </citation>
    <scope>NUCLEOTIDE SEQUENCE [LARGE SCALE GENOMIC DNA]</scope>
    <source>
        <strain evidence="2 3">DSM 27099</strain>
    </source>
</reference>
<feature type="transmembrane region" description="Helical" evidence="1">
    <location>
        <begin position="21"/>
        <end position="43"/>
    </location>
</feature>
<dbReference type="AlphaFoldDB" id="A0A7W4V483"/>
<feature type="transmembrane region" description="Helical" evidence="1">
    <location>
        <begin position="49"/>
        <end position="73"/>
    </location>
</feature>
<feature type="transmembrane region" description="Helical" evidence="1">
    <location>
        <begin position="80"/>
        <end position="103"/>
    </location>
</feature>
<keyword evidence="1" id="KW-0812">Transmembrane</keyword>
<feature type="transmembrane region" description="Helical" evidence="1">
    <location>
        <begin position="253"/>
        <end position="272"/>
    </location>
</feature>
<comment type="caution">
    <text evidence="2">The sequence shown here is derived from an EMBL/GenBank/DDBJ whole genome shotgun (WGS) entry which is preliminary data.</text>
</comment>
<keyword evidence="3" id="KW-1185">Reference proteome</keyword>
<feature type="transmembrane region" description="Helical" evidence="1">
    <location>
        <begin position="317"/>
        <end position="336"/>
    </location>
</feature>
<proteinExistence type="predicted"/>
<dbReference type="Proteomes" id="UP000529310">
    <property type="component" value="Unassembled WGS sequence"/>
</dbReference>
<keyword evidence="1" id="KW-1133">Transmembrane helix</keyword>
<evidence type="ECO:0000313" key="2">
    <source>
        <dbReference type="EMBL" id="MBB2976424.1"/>
    </source>
</evidence>
<name>A0A7W4V483_9MICO</name>
<sequence length="596" mass="64707">MRRSGEYVRDTVTGPYAFQRGMIWVFTPLVVVFGLLVGVRPGVDVWEALVAGLASATAGIGALILCLWVFGWFRRRTMPIYAAIGSWVFAGIGIAVPRMLIFVGPASEIDVWLRLPGSILAVCVWIPAVAVAFRAFNEAMSLIARISEHRARLEHSARDPSARERIEDAAMLETLASEVLPALERLPLRVRAAKMHPTRRRLAQLSRGIRDVSTKLVRSISHQVMLPGGLAIRPATTRSFVRAVAKRALTQPATAPLAVAGLTAAATLVGLFTLGGPYLALFALAAMISWAGVLLVLKRAEDSLSRTLRTAARWLSVFAGIFFAAISVVAVLSSQLTGSPGEAFRHLITGVPLVFGNALLVVVASAVTAELGSMREHERELSHLVDVYAEQSRRRANDLRARAAMLLHGPVQGRLNSAVLTLEMAIQPGNSMNVDTLLEELERVLTSSARELETFTRDLPQRGIRAVASLLVDQWRGLVDITFYLADDVEAALDESDEGALVADLAIDTVTNTSRHGDASWAVLSFSKTDKFFRVDCQSDSAIRDLNPVNEAGLLLRVLEARGGAWALAPSTTGAHFWATVKRSDRKVESTDINFI</sequence>
<feature type="transmembrane region" description="Helical" evidence="1">
    <location>
        <begin position="348"/>
        <end position="369"/>
    </location>
</feature>
<feature type="transmembrane region" description="Helical" evidence="1">
    <location>
        <begin position="278"/>
        <end position="297"/>
    </location>
</feature>
<keyword evidence="1" id="KW-0472">Membrane</keyword>
<gene>
    <name evidence="2" type="ORF">FHX49_001999</name>
</gene>
<dbReference type="RefSeq" id="WP_165140376.1">
    <property type="nucleotide sequence ID" value="NZ_CP049255.1"/>
</dbReference>
<evidence type="ECO:0000313" key="3">
    <source>
        <dbReference type="Proteomes" id="UP000529310"/>
    </source>
</evidence>
<protein>
    <submittedName>
        <fullName evidence="2">Uncharacterized protein</fullName>
    </submittedName>
</protein>
<evidence type="ECO:0000256" key="1">
    <source>
        <dbReference type="SAM" id="Phobius"/>
    </source>
</evidence>
<feature type="transmembrane region" description="Helical" evidence="1">
    <location>
        <begin position="115"/>
        <end position="136"/>
    </location>
</feature>
<organism evidence="2 3">
    <name type="scientific">Microbacterium endophyticum</name>
    <dbReference type="NCBI Taxonomy" id="1526412"/>
    <lineage>
        <taxon>Bacteria</taxon>
        <taxon>Bacillati</taxon>
        <taxon>Actinomycetota</taxon>
        <taxon>Actinomycetes</taxon>
        <taxon>Micrococcales</taxon>
        <taxon>Microbacteriaceae</taxon>
        <taxon>Microbacterium</taxon>
    </lineage>
</organism>
<dbReference type="EMBL" id="JACHWQ010000006">
    <property type="protein sequence ID" value="MBB2976424.1"/>
    <property type="molecule type" value="Genomic_DNA"/>
</dbReference>
<accession>A0A7W4V483</accession>